<dbReference type="Pfam" id="PF02133">
    <property type="entry name" value="Transp_cyt_pur"/>
    <property type="match status" value="1"/>
</dbReference>
<keyword evidence="6 7" id="KW-0472">Membrane</keyword>
<dbReference type="Proteomes" id="UP000053557">
    <property type="component" value="Unassembled WGS sequence"/>
</dbReference>
<dbReference type="OrthoDB" id="9809167at2"/>
<feature type="transmembrane region" description="Helical" evidence="8">
    <location>
        <begin position="67"/>
        <end position="92"/>
    </location>
</feature>
<sequence length="467" mass="50817">MSTLTSEYYGDEVLHVEPHGIEPISQNERHGKPRSLFTLWFSANLEFATLTVGVLSVGLFGMSLSQAFWAIAVGTVLGAVVVGLLTTFGYRWGVPQLIQSRGAFGFYGNFLPSIINFAAGVGWYAVNTVLGVYALQWLLPIGFVPNLLIMIVLQAAVSIYGHNMIHWIEKVSALILAAVFLIVTFYAFGHINLNIAENVKAPLFSGTAGSFILSVGASLSYIMGWMTYSSDYSRYLPKGTKRSSAFWAAFLGNTIPCIWLELLGAALASVKSIAVPTDLVSGLMPHALVVITMFAIILGTITANVLNIYSGSLSLLAIDTQWLKAIAPKRWIVTLFIGVLGGILSYIGGRSGYYTNYSNFLYVLSYWVSPWVAVILMDYFLYRRGDDNVSSFYSKQRALGAGLWAFILGFLASVPFFNQAMYVGFIAAKYPHIGDISYYVSFVVAAILYGLFSAIGRSTAKAGASVA</sequence>
<evidence type="ECO:0000256" key="6">
    <source>
        <dbReference type="ARBA" id="ARBA00023136"/>
    </source>
</evidence>
<evidence type="ECO:0000256" key="3">
    <source>
        <dbReference type="ARBA" id="ARBA00022448"/>
    </source>
</evidence>
<protein>
    <submittedName>
        <fullName evidence="9">Allantoin permease</fullName>
    </submittedName>
</protein>
<evidence type="ECO:0000313" key="10">
    <source>
        <dbReference type="Proteomes" id="UP000053557"/>
    </source>
</evidence>
<dbReference type="GO" id="GO:0022857">
    <property type="term" value="F:transmembrane transporter activity"/>
    <property type="evidence" value="ECO:0007669"/>
    <property type="project" value="InterPro"/>
</dbReference>
<keyword evidence="5 8" id="KW-1133">Transmembrane helix</keyword>
<accession>A0A101XTC3</accession>
<keyword evidence="10" id="KW-1185">Reference proteome</keyword>
<reference evidence="9 10" key="1">
    <citation type="submission" date="2015-12" db="EMBL/GenBank/DDBJ databases">
        <title>Draft genome sequence of Acidibacillus ferrooxidans ITV001, isolated from a chalcopyrite acid mine drainage site in Brazil.</title>
        <authorList>
            <person name="Dall'Agnol H."/>
            <person name="Nancucheo I."/>
            <person name="Johnson B."/>
            <person name="Oliveira R."/>
            <person name="Leite L."/>
            <person name="Pylro V."/>
            <person name="Nunes G.L."/>
            <person name="Tzotzos G."/>
            <person name="Fernandes G.R."/>
            <person name="Dutra J."/>
            <person name="Orellana S.C."/>
            <person name="Oliveira G."/>
        </authorList>
    </citation>
    <scope>NUCLEOTIDE SEQUENCE [LARGE SCALE GENOMIC DNA]</scope>
    <source>
        <strain evidence="10">ITV01</strain>
    </source>
</reference>
<feature type="transmembrane region" description="Helical" evidence="8">
    <location>
        <begin position="171"/>
        <end position="191"/>
    </location>
</feature>
<evidence type="ECO:0000256" key="5">
    <source>
        <dbReference type="ARBA" id="ARBA00022989"/>
    </source>
</evidence>
<evidence type="ECO:0000256" key="7">
    <source>
        <dbReference type="PIRNR" id="PIRNR002744"/>
    </source>
</evidence>
<evidence type="ECO:0000256" key="1">
    <source>
        <dbReference type="ARBA" id="ARBA00004141"/>
    </source>
</evidence>
<dbReference type="AlphaFoldDB" id="A0A101XTC3"/>
<feature type="transmembrane region" description="Helical" evidence="8">
    <location>
        <begin position="104"/>
        <end position="125"/>
    </location>
</feature>
<dbReference type="PANTHER" id="PTHR31806:SF1">
    <property type="entry name" value="PURINE-CYTOSINE PERMEASE FCY2-RELATED"/>
    <property type="match status" value="1"/>
</dbReference>
<feature type="transmembrane region" description="Helical" evidence="8">
    <location>
        <begin position="403"/>
        <end position="424"/>
    </location>
</feature>
<dbReference type="InterPro" id="IPR026030">
    <property type="entry name" value="Pur-cyt_permease_Fcy2/21/22"/>
</dbReference>
<keyword evidence="3 7" id="KW-0813">Transport</keyword>
<dbReference type="RefSeq" id="WP_067711519.1">
    <property type="nucleotide sequence ID" value="NZ_LPVJ01000006.1"/>
</dbReference>
<dbReference type="CDD" id="cd11484">
    <property type="entry name" value="SLC-NCS1sbd_CobB-like"/>
    <property type="match status" value="1"/>
</dbReference>
<gene>
    <name evidence="9" type="ORF">ATW55_12325</name>
</gene>
<feature type="transmembrane region" description="Helical" evidence="8">
    <location>
        <begin position="137"/>
        <end position="159"/>
    </location>
</feature>
<comment type="similarity">
    <text evidence="2 7">Belongs to the purine-cytosine permease (2.A.39) family.</text>
</comment>
<feature type="transmembrane region" description="Helical" evidence="8">
    <location>
        <begin position="330"/>
        <end position="348"/>
    </location>
</feature>
<keyword evidence="4 8" id="KW-0812">Transmembrane</keyword>
<dbReference type="InterPro" id="IPR001248">
    <property type="entry name" value="Pur-cyt_permease"/>
</dbReference>
<feature type="transmembrane region" description="Helical" evidence="8">
    <location>
        <begin position="360"/>
        <end position="382"/>
    </location>
</feature>
<feature type="transmembrane region" description="Helical" evidence="8">
    <location>
        <begin position="203"/>
        <end position="224"/>
    </location>
</feature>
<feature type="transmembrane region" description="Helical" evidence="8">
    <location>
        <begin position="287"/>
        <end position="309"/>
    </location>
</feature>
<organism evidence="9 10">
    <name type="scientific">Ferroacidibacillus organovorans</name>
    <dbReference type="NCBI Taxonomy" id="1765683"/>
    <lineage>
        <taxon>Bacteria</taxon>
        <taxon>Bacillati</taxon>
        <taxon>Bacillota</taxon>
        <taxon>Bacilli</taxon>
        <taxon>Bacillales</taxon>
        <taxon>Alicyclobacillaceae</taxon>
        <taxon>Ferroacidibacillus</taxon>
    </lineage>
</organism>
<feature type="transmembrane region" description="Helical" evidence="8">
    <location>
        <begin position="245"/>
        <end position="267"/>
    </location>
</feature>
<dbReference type="Gene3D" id="1.10.4160.10">
    <property type="entry name" value="Hydantoin permease"/>
    <property type="match status" value="1"/>
</dbReference>
<feature type="transmembrane region" description="Helical" evidence="8">
    <location>
        <begin position="36"/>
        <end position="61"/>
    </location>
</feature>
<name>A0A101XTC3_9BACL</name>
<dbReference type="GO" id="GO:0005886">
    <property type="term" value="C:plasma membrane"/>
    <property type="evidence" value="ECO:0007669"/>
    <property type="project" value="TreeGrafter"/>
</dbReference>
<evidence type="ECO:0000256" key="4">
    <source>
        <dbReference type="ARBA" id="ARBA00022692"/>
    </source>
</evidence>
<evidence type="ECO:0000256" key="2">
    <source>
        <dbReference type="ARBA" id="ARBA00008974"/>
    </source>
</evidence>
<dbReference type="PANTHER" id="PTHR31806">
    <property type="entry name" value="PURINE-CYTOSINE PERMEASE FCY2-RELATED"/>
    <property type="match status" value="1"/>
</dbReference>
<proteinExistence type="inferred from homology"/>
<dbReference type="EMBL" id="LPVJ01000006">
    <property type="protein sequence ID" value="KUO97094.1"/>
    <property type="molecule type" value="Genomic_DNA"/>
</dbReference>
<comment type="caution">
    <text evidence="9">The sequence shown here is derived from an EMBL/GenBank/DDBJ whole genome shotgun (WGS) entry which is preliminary data.</text>
</comment>
<comment type="subcellular location">
    <subcellularLocation>
        <location evidence="1">Membrane</location>
        <topology evidence="1">Multi-pass membrane protein</topology>
    </subcellularLocation>
</comment>
<feature type="transmembrane region" description="Helical" evidence="8">
    <location>
        <begin position="436"/>
        <end position="455"/>
    </location>
</feature>
<dbReference type="PIRSF" id="PIRSF002744">
    <property type="entry name" value="Pur-cyt_permease"/>
    <property type="match status" value="1"/>
</dbReference>
<evidence type="ECO:0000313" key="9">
    <source>
        <dbReference type="EMBL" id="KUO97094.1"/>
    </source>
</evidence>
<evidence type="ECO:0000256" key="8">
    <source>
        <dbReference type="SAM" id="Phobius"/>
    </source>
</evidence>